<dbReference type="PANTHER" id="PTHR11904:SF9">
    <property type="entry name" value="PURINE NUCLEOSIDE PHOSPHORYLASE-RELATED"/>
    <property type="match status" value="1"/>
</dbReference>
<proteinExistence type="inferred from homology"/>
<evidence type="ECO:0000313" key="10">
    <source>
        <dbReference type="Proteomes" id="UP000295710"/>
    </source>
</evidence>
<evidence type="ECO:0000256" key="3">
    <source>
        <dbReference type="ARBA" id="ARBA00006751"/>
    </source>
</evidence>
<dbReference type="Proteomes" id="UP000295710">
    <property type="component" value="Unassembled WGS sequence"/>
</dbReference>
<dbReference type="GO" id="GO:0004731">
    <property type="term" value="F:purine-nucleoside phosphorylase activity"/>
    <property type="evidence" value="ECO:0007669"/>
    <property type="project" value="UniProtKB-EC"/>
</dbReference>
<dbReference type="EC" id="2.4.2.1" evidence="7"/>
<comment type="function">
    <text evidence="1">The purine nucleoside phosphorylases catalyze the phosphorolytic breakdown of the N-glycosidic bond in the beta-(deoxy)ribonucleoside molecules, with the formation of the corresponding free purine bases and pentose-1-phosphate. Cleaves guanosine, inosine, 2'-deoxyguanosine and 2'-deoxyinosine.</text>
</comment>
<keyword evidence="5 7" id="KW-0808">Transferase</keyword>
<evidence type="ECO:0000256" key="6">
    <source>
        <dbReference type="ARBA" id="ARBA00048556"/>
    </source>
</evidence>
<dbReference type="RefSeq" id="WP_132276583.1">
    <property type="nucleotide sequence ID" value="NZ_JAOBST010000009.1"/>
</dbReference>
<dbReference type="AlphaFoldDB" id="A0A4R4FI13"/>
<dbReference type="GO" id="GO:0005737">
    <property type="term" value="C:cytoplasm"/>
    <property type="evidence" value="ECO:0007669"/>
    <property type="project" value="TreeGrafter"/>
</dbReference>
<evidence type="ECO:0000256" key="7">
    <source>
        <dbReference type="PIRNR" id="PIRNR000477"/>
    </source>
</evidence>
<evidence type="ECO:0000256" key="4">
    <source>
        <dbReference type="ARBA" id="ARBA00022676"/>
    </source>
</evidence>
<name>A0A4R4FI13_9FIRM</name>
<dbReference type="UniPathway" id="UPA00606"/>
<protein>
    <recommendedName>
        <fullName evidence="7">Purine nucleoside phosphorylase</fullName>
        <ecNumber evidence="7">2.4.2.1</ecNumber>
    </recommendedName>
    <alternativeName>
        <fullName evidence="7">Inosine-guanosine phosphorylase</fullName>
    </alternativeName>
</protein>
<dbReference type="NCBIfam" id="TIGR01697">
    <property type="entry name" value="PNPH-PUNA-XAPA"/>
    <property type="match status" value="1"/>
</dbReference>
<keyword evidence="10" id="KW-1185">Reference proteome</keyword>
<dbReference type="PANTHER" id="PTHR11904">
    <property type="entry name" value="METHYLTHIOADENOSINE/PURINE NUCLEOSIDE PHOSPHORYLASE"/>
    <property type="match status" value="1"/>
</dbReference>
<dbReference type="InterPro" id="IPR000845">
    <property type="entry name" value="Nucleoside_phosphorylase_d"/>
</dbReference>
<comment type="similarity">
    <text evidence="3 7">Belongs to the PNP/MTAP phosphorylase family.</text>
</comment>
<comment type="catalytic activity">
    <reaction evidence="6">
        <text>a purine 2'-deoxy-D-ribonucleoside + phosphate = a purine nucleobase + 2-deoxy-alpha-D-ribose 1-phosphate</text>
        <dbReference type="Rhea" id="RHEA:36431"/>
        <dbReference type="ChEBI" id="CHEBI:26386"/>
        <dbReference type="ChEBI" id="CHEBI:43474"/>
        <dbReference type="ChEBI" id="CHEBI:57259"/>
        <dbReference type="ChEBI" id="CHEBI:142361"/>
        <dbReference type="EC" id="2.4.2.1"/>
    </reaction>
</comment>
<reference evidence="9 10" key="1">
    <citation type="journal article" date="2016" name="Nat. Microbiol.">
        <title>The Mouse Intestinal Bacterial Collection (miBC) provides host-specific insight into cultured diversity and functional potential of the gut microbiota.</title>
        <authorList>
            <person name="Lagkouvardos I."/>
            <person name="Pukall R."/>
            <person name="Abt B."/>
            <person name="Foesel B.U."/>
            <person name="Meier-Kolthoff J.P."/>
            <person name="Kumar N."/>
            <person name="Bresciani A."/>
            <person name="Martinez I."/>
            <person name="Just S."/>
            <person name="Ziegler C."/>
            <person name="Brugiroux S."/>
            <person name="Garzetti D."/>
            <person name="Wenning M."/>
            <person name="Bui T.P."/>
            <person name="Wang J."/>
            <person name="Hugenholtz F."/>
            <person name="Plugge C.M."/>
            <person name="Peterson D.A."/>
            <person name="Hornef M.W."/>
            <person name="Baines J.F."/>
            <person name="Smidt H."/>
            <person name="Walter J."/>
            <person name="Kristiansen K."/>
            <person name="Nielsen H.B."/>
            <person name="Haller D."/>
            <person name="Overmann J."/>
            <person name="Stecher B."/>
            <person name="Clavel T."/>
        </authorList>
    </citation>
    <scope>NUCLEOTIDE SEQUENCE [LARGE SCALE GENOMIC DNA]</scope>
    <source>
        <strain evidence="9 10">DSM 28560</strain>
    </source>
</reference>
<dbReference type="CDD" id="cd09009">
    <property type="entry name" value="PNP-EcPNPII_like"/>
    <property type="match status" value="1"/>
</dbReference>
<dbReference type="InterPro" id="IPR011268">
    <property type="entry name" value="Purine_phosphorylase"/>
</dbReference>
<dbReference type="GO" id="GO:0009116">
    <property type="term" value="P:nucleoside metabolic process"/>
    <property type="evidence" value="ECO:0007669"/>
    <property type="project" value="InterPro"/>
</dbReference>
<comment type="pathway">
    <text evidence="2 7">Purine metabolism; purine nucleoside salvage.</text>
</comment>
<dbReference type="Gene3D" id="3.40.50.1580">
    <property type="entry name" value="Nucleoside phosphorylase domain"/>
    <property type="match status" value="1"/>
</dbReference>
<sequence length="281" mass="31155">MKKRPDYECYRKIADHIRERIGTPPTVGVVLGTCLGEIENEIMDKTEIFYKDIPGFLVSTAPGHAGKLVCGTLGNRRVLCMAGRFHHYEGYSFEELRMPVYVFKLLGIRTLILTNAAGAVNLNFETGDICVIKDHINLCGVSPQRGENIPEFGERFFSMNDVYTPSLRKLAKETAVELGFSLQEGTYFFAPGPQFETPAEIRAMRLLGADMVGMSTVPEAITAAHCRMDVLCLSLATNLSADRVLDHDVTEDVNQVEDVVSGRFRSLLTAIVNRLDEGDIS</sequence>
<evidence type="ECO:0000259" key="8">
    <source>
        <dbReference type="Pfam" id="PF01048"/>
    </source>
</evidence>
<keyword evidence="4 7" id="KW-0328">Glycosyltransferase</keyword>
<gene>
    <name evidence="9" type="ORF">E1963_06930</name>
</gene>
<accession>A0A4R4FI13</accession>
<organism evidence="9 10">
    <name type="scientific">Extibacter muris</name>
    <dbReference type="NCBI Taxonomy" id="1796622"/>
    <lineage>
        <taxon>Bacteria</taxon>
        <taxon>Bacillati</taxon>
        <taxon>Bacillota</taxon>
        <taxon>Clostridia</taxon>
        <taxon>Lachnospirales</taxon>
        <taxon>Lachnospiraceae</taxon>
        <taxon>Extibacter</taxon>
    </lineage>
</organism>
<evidence type="ECO:0000256" key="2">
    <source>
        <dbReference type="ARBA" id="ARBA00005058"/>
    </source>
</evidence>
<evidence type="ECO:0000313" key="9">
    <source>
        <dbReference type="EMBL" id="TDA22476.1"/>
    </source>
</evidence>
<dbReference type="PIRSF" id="PIRSF000477">
    <property type="entry name" value="PurNPase"/>
    <property type="match status" value="1"/>
</dbReference>
<dbReference type="SUPFAM" id="SSF53167">
    <property type="entry name" value="Purine and uridine phosphorylases"/>
    <property type="match status" value="1"/>
</dbReference>
<dbReference type="NCBIfam" id="NF006054">
    <property type="entry name" value="PRK08202.1"/>
    <property type="match status" value="1"/>
</dbReference>
<evidence type="ECO:0000256" key="5">
    <source>
        <dbReference type="ARBA" id="ARBA00022679"/>
    </source>
</evidence>
<feature type="domain" description="Nucleoside phosphorylase" evidence="8">
    <location>
        <begin position="35"/>
        <end position="272"/>
    </location>
</feature>
<dbReference type="InterPro" id="IPR035994">
    <property type="entry name" value="Nucleoside_phosphorylase_sf"/>
</dbReference>
<dbReference type="EMBL" id="SMMX01000004">
    <property type="protein sequence ID" value="TDA22476.1"/>
    <property type="molecule type" value="Genomic_DNA"/>
</dbReference>
<evidence type="ECO:0000256" key="1">
    <source>
        <dbReference type="ARBA" id="ARBA00002678"/>
    </source>
</evidence>
<dbReference type="Pfam" id="PF01048">
    <property type="entry name" value="PNP_UDP_1"/>
    <property type="match status" value="1"/>
</dbReference>
<comment type="caution">
    <text evidence="9">The sequence shown here is derived from an EMBL/GenBank/DDBJ whole genome shotgun (WGS) entry which is preliminary data.</text>
</comment>